<evidence type="ECO:0000313" key="2">
    <source>
        <dbReference type="Proteomes" id="UP000075881"/>
    </source>
</evidence>
<protein>
    <submittedName>
        <fullName evidence="1">Uncharacterized protein</fullName>
    </submittedName>
</protein>
<evidence type="ECO:0000313" key="1">
    <source>
        <dbReference type="EnsemblMetazoa" id="ACHR014242-PA"/>
    </source>
</evidence>
<reference evidence="1" key="2">
    <citation type="submission" date="2020-05" db="UniProtKB">
        <authorList>
            <consortium name="EnsemblMetazoa"/>
        </authorList>
    </citation>
    <scope>IDENTIFICATION</scope>
    <source>
        <strain evidence="1">ACHKN1017</strain>
    </source>
</reference>
<reference evidence="2" key="1">
    <citation type="submission" date="2013-03" db="EMBL/GenBank/DDBJ databases">
        <title>The Genome Sequence of Anopheles christyi ACHKN1017.</title>
        <authorList>
            <consortium name="The Broad Institute Genomics Platform"/>
            <person name="Neafsey D.E."/>
            <person name="Besansky N."/>
            <person name="Walker B."/>
            <person name="Young S.K."/>
            <person name="Zeng Q."/>
            <person name="Gargeya S."/>
            <person name="Fitzgerald M."/>
            <person name="Haas B."/>
            <person name="Abouelleil A."/>
            <person name="Allen A.W."/>
            <person name="Alvarado L."/>
            <person name="Arachchi H.M."/>
            <person name="Berlin A.M."/>
            <person name="Chapman S.B."/>
            <person name="Gainer-Dewar J."/>
            <person name="Goldberg J."/>
            <person name="Griggs A."/>
            <person name="Gujja S."/>
            <person name="Hansen M."/>
            <person name="Howarth C."/>
            <person name="Imamovic A."/>
            <person name="Ireland A."/>
            <person name="Larimer J."/>
            <person name="McCowan C."/>
            <person name="Murphy C."/>
            <person name="Pearson M."/>
            <person name="Poon T.W."/>
            <person name="Priest M."/>
            <person name="Roberts A."/>
            <person name="Saif S."/>
            <person name="Shea T."/>
            <person name="Sisk P."/>
            <person name="Sykes S."/>
            <person name="Wortman J."/>
            <person name="Nusbaum C."/>
            <person name="Birren B."/>
        </authorList>
    </citation>
    <scope>NUCLEOTIDE SEQUENCE [LARGE SCALE GENOMIC DNA]</scope>
    <source>
        <strain evidence="2">ACHKN1017</strain>
    </source>
</reference>
<dbReference type="EnsemblMetazoa" id="ACHR014242-RB">
    <property type="protein sequence ID" value="ACHR014242-PB"/>
    <property type="gene ID" value="ACHR014242"/>
</dbReference>
<dbReference type="VEuPathDB" id="VectorBase:ACHR014242"/>
<dbReference type="EnsemblMetazoa" id="ACHR014242-RA">
    <property type="protein sequence ID" value="ACHR014242-PA"/>
    <property type="gene ID" value="ACHR014242"/>
</dbReference>
<accession>A0A182KIG2</accession>
<dbReference type="Proteomes" id="UP000075881">
    <property type="component" value="Unassembled WGS sequence"/>
</dbReference>
<sequence length="148" mass="14991">MAREPAVREACEFCSPSSTSMRLSLLGSAGLTGSSPSAGAFAVSDAGVEGADVDSFSGSIISCSSSCSGCVFSAGEDSVTALSIGEGELRAFGELALDDGAALEVVCRCACCKRCNRFSITGSRRMFCSRKLTAISCSSMAAPSRPVA</sequence>
<name>A0A182KIG2_9DIPT</name>
<organism evidence="1 2">
    <name type="scientific">Anopheles christyi</name>
    <dbReference type="NCBI Taxonomy" id="43041"/>
    <lineage>
        <taxon>Eukaryota</taxon>
        <taxon>Metazoa</taxon>
        <taxon>Ecdysozoa</taxon>
        <taxon>Arthropoda</taxon>
        <taxon>Hexapoda</taxon>
        <taxon>Insecta</taxon>
        <taxon>Pterygota</taxon>
        <taxon>Neoptera</taxon>
        <taxon>Endopterygota</taxon>
        <taxon>Diptera</taxon>
        <taxon>Nematocera</taxon>
        <taxon>Culicoidea</taxon>
        <taxon>Culicidae</taxon>
        <taxon>Anophelinae</taxon>
        <taxon>Anopheles</taxon>
    </lineage>
</organism>
<keyword evidence="2" id="KW-1185">Reference proteome</keyword>
<proteinExistence type="predicted"/>
<dbReference type="AlphaFoldDB" id="A0A182KIG2"/>